<accession>A0A7V8NTF3</accession>
<dbReference type="InterPro" id="IPR012337">
    <property type="entry name" value="RNaseH-like_sf"/>
</dbReference>
<dbReference type="GO" id="GO:0003676">
    <property type="term" value="F:nucleic acid binding"/>
    <property type="evidence" value="ECO:0007669"/>
    <property type="project" value="InterPro"/>
</dbReference>
<sequence>MPRVLDPFRFLLITLAGWMNQRQLLMIDYLREENRVLREQLGGRRLRLKDDQRRRLAARAKRLGRKVLAEVATIVSPETLLAWHRKLIAQKYDGSGKRAPGRPRAAAEIETLVVRIAEENHDWGYRRIQGALANLGHQVARSTIAGILQRHGIEPAPERKKQTSWKEFLTRHWELIVAADFFTVEAWTRRGLQRFVVLFFLELSTRKVEIAGIAPVADGLWMRQIGRNLTDAVDGILTGKRYLIHDRDPLFTADFLHMLADAGVQSVKLPARSPNLNAYAERFVRSIKESCLNQMIFFGESSLRKAVQEFVLHYHLERNHQGLGNRLIMPEKFSSDHDGCLL</sequence>
<dbReference type="Proteomes" id="UP000567293">
    <property type="component" value="Unassembled WGS sequence"/>
</dbReference>
<dbReference type="InterPro" id="IPR025948">
    <property type="entry name" value="HTH-like_dom"/>
</dbReference>
<feature type="domain" description="Integrase catalytic" evidence="1">
    <location>
        <begin position="153"/>
        <end position="338"/>
    </location>
</feature>
<gene>
    <name evidence="2" type="ORF">HRJ53_18750</name>
</gene>
<dbReference type="InterPro" id="IPR036397">
    <property type="entry name" value="RNaseH_sf"/>
</dbReference>
<feature type="non-terminal residue" evidence="2">
    <location>
        <position position="342"/>
    </location>
</feature>
<dbReference type="SUPFAM" id="SSF46689">
    <property type="entry name" value="Homeodomain-like"/>
    <property type="match status" value="1"/>
</dbReference>
<dbReference type="SUPFAM" id="SSF53098">
    <property type="entry name" value="Ribonuclease H-like"/>
    <property type="match status" value="1"/>
</dbReference>
<dbReference type="InterPro" id="IPR009057">
    <property type="entry name" value="Homeodomain-like_sf"/>
</dbReference>
<dbReference type="AlphaFoldDB" id="A0A7V8NTF3"/>
<reference evidence="2" key="1">
    <citation type="submission" date="2020-06" db="EMBL/GenBank/DDBJ databases">
        <title>Legume-microbial interactions unlock mineral nutrients during tropical forest succession.</title>
        <authorList>
            <person name="Epihov D.Z."/>
        </authorList>
    </citation>
    <scope>NUCLEOTIDE SEQUENCE [LARGE SCALE GENOMIC DNA]</scope>
    <source>
        <strain evidence="2">Pan2503</strain>
    </source>
</reference>
<proteinExistence type="predicted"/>
<dbReference type="EMBL" id="JACDQQ010001793">
    <property type="protein sequence ID" value="MBA0087027.1"/>
    <property type="molecule type" value="Genomic_DNA"/>
</dbReference>
<name>A0A7V8NTF3_9BACT</name>
<protein>
    <submittedName>
        <fullName evidence="2">Transposase</fullName>
    </submittedName>
</protein>
<evidence type="ECO:0000313" key="2">
    <source>
        <dbReference type="EMBL" id="MBA0087027.1"/>
    </source>
</evidence>
<evidence type="ECO:0000259" key="1">
    <source>
        <dbReference type="PROSITE" id="PS50994"/>
    </source>
</evidence>
<dbReference type="GO" id="GO:0015074">
    <property type="term" value="P:DNA integration"/>
    <property type="evidence" value="ECO:0007669"/>
    <property type="project" value="InterPro"/>
</dbReference>
<dbReference type="Gene3D" id="3.30.420.10">
    <property type="entry name" value="Ribonuclease H-like superfamily/Ribonuclease H"/>
    <property type="match status" value="1"/>
</dbReference>
<dbReference type="InterPro" id="IPR001584">
    <property type="entry name" value="Integrase_cat-core"/>
</dbReference>
<organism evidence="2 3">
    <name type="scientific">Candidatus Acidiferrum panamense</name>
    <dbReference type="NCBI Taxonomy" id="2741543"/>
    <lineage>
        <taxon>Bacteria</taxon>
        <taxon>Pseudomonadati</taxon>
        <taxon>Acidobacteriota</taxon>
        <taxon>Terriglobia</taxon>
        <taxon>Candidatus Acidiferrales</taxon>
        <taxon>Candidatus Acidiferrum</taxon>
    </lineage>
</organism>
<evidence type="ECO:0000313" key="3">
    <source>
        <dbReference type="Proteomes" id="UP000567293"/>
    </source>
</evidence>
<dbReference type="Pfam" id="PF13683">
    <property type="entry name" value="rve_3"/>
    <property type="match status" value="1"/>
</dbReference>
<dbReference type="PROSITE" id="PS50994">
    <property type="entry name" value="INTEGRASE"/>
    <property type="match status" value="1"/>
</dbReference>
<dbReference type="Pfam" id="PF13276">
    <property type="entry name" value="HTH_21"/>
    <property type="match status" value="1"/>
</dbReference>
<keyword evidence="3" id="KW-1185">Reference proteome</keyword>
<comment type="caution">
    <text evidence="2">The sequence shown here is derived from an EMBL/GenBank/DDBJ whole genome shotgun (WGS) entry which is preliminary data.</text>
</comment>